<dbReference type="Proteomes" id="UP000094741">
    <property type="component" value="Unassembled WGS sequence"/>
</dbReference>
<dbReference type="AlphaFoldDB" id="A0A1E5BGB2"/>
<dbReference type="OrthoDB" id="8435546at2"/>
<dbReference type="eggNOG" id="ENOG502Z7HX">
    <property type="taxonomic scope" value="Bacteria"/>
</dbReference>
<protein>
    <recommendedName>
        <fullName evidence="4">Integrating conjugative element protein</fullName>
    </recommendedName>
</protein>
<evidence type="ECO:0000256" key="1">
    <source>
        <dbReference type="SAM" id="SignalP"/>
    </source>
</evidence>
<dbReference type="InterPro" id="IPR009649">
    <property type="entry name" value="TraU"/>
</dbReference>
<dbReference type="STRING" id="1187848.A1QO_00630"/>
<keyword evidence="1" id="KW-0732">Signal</keyword>
<evidence type="ECO:0000313" key="3">
    <source>
        <dbReference type="Proteomes" id="UP000094741"/>
    </source>
</evidence>
<sequence length="332" mass="36115">MKKIISILLTICLISPLQASEDAQSTMPFMELSTASMAPQCVKWKVTGMCFWMTCTPFGCFFSSSVKVNHWNPDLVVEVKSDTVMSPMGYTAITGEIFKEIGGELLNLAGIANDGLQSSSSGSANPNSSGGNASSSQKFYDATVIGNPALLQYSTFYGTAFGTIGWCQSPATPLNIYYDSLLDAFEWRVGMFEGFTAMYQSEPLGPPLVDTFGDLYPRIGTTINSSPYKSASTLAYRAAHIVTMGSGMHATLGTLPPTSTTSHSWPVLPMTNYTALWSNVKPFPSVMCQPMASELQHSIQEGSAHSELQNYLKILWRNYTCCYRRGSKLISG</sequence>
<comment type="caution">
    <text evidence="2">The sequence shown here is derived from an EMBL/GenBank/DDBJ whole genome shotgun (WGS) entry which is preliminary data.</text>
</comment>
<gene>
    <name evidence="2" type="ORF">A1QO_00630</name>
</gene>
<proteinExistence type="predicted"/>
<feature type="signal peptide" evidence="1">
    <location>
        <begin position="1"/>
        <end position="19"/>
    </location>
</feature>
<evidence type="ECO:0008006" key="4">
    <source>
        <dbReference type="Google" id="ProtNLM"/>
    </source>
</evidence>
<name>A0A1E5BGB2_9VIBR</name>
<dbReference type="RefSeq" id="WP_017041651.1">
    <property type="nucleotide sequence ID" value="NZ_AJYQ02000078.1"/>
</dbReference>
<dbReference type="EMBL" id="AJYQ02000078">
    <property type="protein sequence ID" value="OEE35297.1"/>
    <property type="molecule type" value="Genomic_DNA"/>
</dbReference>
<reference evidence="2 3" key="1">
    <citation type="journal article" date="2012" name="Science">
        <title>Ecological populations of bacteria act as socially cohesive units of antibiotic production and resistance.</title>
        <authorList>
            <person name="Cordero O.X."/>
            <person name="Wildschutte H."/>
            <person name="Kirkup B."/>
            <person name="Proehl S."/>
            <person name="Ngo L."/>
            <person name="Hussain F."/>
            <person name="Le Roux F."/>
            <person name="Mincer T."/>
            <person name="Polz M.F."/>
        </authorList>
    </citation>
    <scope>NUCLEOTIDE SEQUENCE [LARGE SCALE GENOMIC DNA]</scope>
    <source>
        <strain evidence="2 3">ZF-129</strain>
    </source>
</reference>
<organism evidence="2 3">
    <name type="scientific">Vibrio genomosp. F10 str. ZF-129</name>
    <dbReference type="NCBI Taxonomy" id="1187848"/>
    <lineage>
        <taxon>Bacteria</taxon>
        <taxon>Pseudomonadati</taxon>
        <taxon>Pseudomonadota</taxon>
        <taxon>Gammaproteobacteria</taxon>
        <taxon>Vibrionales</taxon>
        <taxon>Vibrionaceae</taxon>
        <taxon>Vibrio</taxon>
    </lineage>
</organism>
<feature type="chain" id="PRO_5009171589" description="Integrating conjugative element protein" evidence="1">
    <location>
        <begin position="20"/>
        <end position="332"/>
    </location>
</feature>
<dbReference type="Pfam" id="PF06834">
    <property type="entry name" value="TraU"/>
    <property type="match status" value="2"/>
</dbReference>
<accession>A0A1E5BGB2</accession>
<evidence type="ECO:0000313" key="2">
    <source>
        <dbReference type="EMBL" id="OEE35297.1"/>
    </source>
</evidence>